<dbReference type="AlphaFoldDB" id="A0A085MQU2"/>
<organism evidence="1">
    <name type="scientific">Trichuris suis</name>
    <name type="common">pig whipworm</name>
    <dbReference type="NCBI Taxonomy" id="68888"/>
    <lineage>
        <taxon>Eukaryota</taxon>
        <taxon>Metazoa</taxon>
        <taxon>Ecdysozoa</taxon>
        <taxon>Nematoda</taxon>
        <taxon>Enoplea</taxon>
        <taxon>Dorylaimia</taxon>
        <taxon>Trichinellida</taxon>
        <taxon>Trichuridae</taxon>
        <taxon>Trichuris</taxon>
    </lineage>
</organism>
<name>A0A085MQU2_9BILA</name>
<dbReference type="Proteomes" id="UP000030758">
    <property type="component" value="Unassembled WGS sequence"/>
</dbReference>
<evidence type="ECO:0000313" key="1">
    <source>
        <dbReference type="EMBL" id="KFD59588.1"/>
    </source>
</evidence>
<sequence length="133" mass="14966">MKAERGEESAEERFEVSKGWFMRLKERSHLQNTKAEAPSADVEAEARFTEDLPKIINEGGSALFSKMPNWTFTARKETSKPDFKASQDTLTLSLVASAANDFNLKPMLVCLERSGIMLNLFCLCFTNGSRLPR</sequence>
<protein>
    <recommendedName>
        <fullName evidence="2">HTH CENPB-type domain-containing protein</fullName>
    </recommendedName>
</protein>
<evidence type="ECO:0008006" key="2">
    <source>
        <dbReference type="Google" id="ProtNLM"/>
    </source>
</evidence>
<accession>A0A085MQU2</accession>
<gene>
    <name evidence="1" type="ORF">M514_28234</name>
</gene>
<reference evidence="1" key="1">
    <citation type="journal article" date="2014" name="Nat. Genet.">
        <title>Genome and transcriptome of the porcine whipworm Trichuris suis.</title>
        <authorList>
            <person name="Jex A.R."/>
            <person name="Nejsum P."/>
            <person name="Schwarz E.M."/>
            <person name="Hu L."/>
            <person name="Young N.D."/>
            <person name="Hall R.S."/>
            <person name="Korhonen P.K."/>
            <person name="Liao S."/>
            <person name="Thamsborg S."/>
            <person name="Xia J."/>
            <person name="Xu P."/>
            <person name="Wang S."/>
            <person name="Scheerlinck J.P."/>
            <person name="Hofmann A."/>
            <person name="Sternberg P.W."/>
            <person name="Wang J."/>
            <person name="Gasser R.B."/>
        </authorList>
    </citation>
    <scope>NUCLEOTIDE SEQUENCE [LARGE SCALE GENOMIC DNA]</scope>
    <source>
        <strain evidence="1">DCEP-RM93F</strain>
    </source>
</reference>
<dbReference type="EMBL" id="KL367815">
    <property type="protein sequence ID" value="KFD59588.1"/>
    <property type="molecule type" value="Genomic_DNA"/>
</dbReference>
<proteinExistence type="predicted"/>